<gene>
    <name evidence="7" type="ORF">AOCH_003272</name>
</gene>
<dbReference type="InterPro" id="IPR019814">
    <property type="entry name" value="Translation_initiation_fac_3_N"/>
</dbReference>
<comment type="caution">
    <text evidence="7">The sequence shown here is derived from an EMBL/GenBank/DDBJ whole genome shotgun (WGS) entry which is preliminary data.</text>
</comment>
<dbReference type="GO" id="GO:0005739">
    <property type="term" value="C:mitochondrion"/>
    <property type="evidence" value="ECO:0007669"/>
    <property type="project" value="TreeGrafter"/>
</dbReference>
<dbReference type="InterPro" id="IPR001288">
    <property type="entry name" value="Translation_initiation_fac_3"/>
</dbReference>
<dbReference type="PANTHER" id="PTHR10938">
    <property type="entry name" value="TRANSLATION INITIATION FACTOR IF-3"/>
    <property type="match status" value="1"/>
</dbReference>
<evidence type="ECO:0000313" key="8">
    <source>
        <dbReference type="Proteomes" id="UP000034947"/>
    </source>
</evidence>
<comment type="similarity">
    <text evidence="1">Belongs to the IF-3 family.</text>
</comment>
<dbReference type="InterPro" id="IPR036787">
    <property type="entry name" value="T_IF-3_N_sf"/>
</dbReference>
<dbReference type="Pfam" id="PF05198">
    <property type="entry name" value="IF3_N"/>
    <property type="match status" value="1"/>
</dbReference>
<dbReference type="AlphaFoldDB" id="A0A0F8U374"/>
<protein>
    <recommendedName>
        <fullName evidence="9">Translation initiation factor IF3</fullName>
    </recommendedName>
</protein>
<dbReference type="Gene3D" id="3.10.20.80">
    <property type="entry name" value="Translation initiation factor 3 (IF-3), N-terminal domain"/>
    <property type="match status" value="1"/>
</dbReference>
<keyword evidence="8" id="KW-1185">Reference proteome</keyword>
<dbReference type="Pfam" id="PF00707">
    <property type="entry name" value="IF3_C"/>
    <property type="match status" value="1"/>
</dbReference>
<dbReference type="SUPFAM" id="SSF55200">
    <property type="entry name" value="Translation initiation factor IF3, C-terminal domain"/>
    <property type="match status" value="1"/>
</dbReference>
<keyword evidence="2" id="KW-0396">Initiation factor</keyword>
<accession>A0A0F8U374</accession>
<organism evidence="7 8">
    <name type="scientific">Aspergillus ochraceoroseus</name>
    <dbReference type="NCBI Taxonomy" id="138278"/>
    <lineage>
        <taxon>Eukaryota</taxon>
        <taxon>Fungi</taxon>
        <taxon>Dikarya</taxon>
        <taxon>Ascomycota</taxon>
        <taxon>Pezizomycotina</taxon>
        <taxon>Eurotiomycetes</taxon>
        <taxon>Eurotiomycetidae</taxon>
        <taxon>Eurotiales</taxon>
        <taxon>Aspergillaceae</taxon>
        <taxon>Aspergillus</taxon>
        <taxon>Aspergillus subgen. Nidulantes</taxon>
    </lineage>
</organism>
<dbReference type="Gene3D" id="3.30.110.10">
    <property type="entry name" value="Translation initiation factor 3 (IF-3), C-terminal domain"/>
    <property type="match status" value="1"/>
</dbReference>
<evidence type="ECO:0000256" key="3">
    <source>
        <dbReference type="ARBA" id="ARBA00022917"/>
    </source>
</evidence>
<dbReference type="EMBL" id="JYKN01003064">
    <property type="protein sequence ID" value="KKK14169.1"/>
    <property type="molecule type" value="Genomic_DNA"/>
</dbReference>
<sequence>MTHMRGLISTTQALRRIFLVPQSISRVPFARYSPKQSPLQNRLLHSTSSRLRPYAKPAETPGQARDEDIRAEYVQIVNENNSLDPPMRLSHALRSFDRTENFLLQVSPGTRDQPAVCKIVNRLAMREHERAKAKAAHTAKMAVKQIELNWAIDPHDLSHRLKQLTTFLDKGRKVEIILTRKKGKRAPTIEEVKNVMDKVLQVTKDANAMQVKPMEGEPGKHVILFVKKRDS</sequence>
<dbReference type="GO" id="GO:0003743">
    <property type="term" value="F:translation initiation factor activity"/>
    <property type="evidence" value="ECO:0007669"/>
    <property type="project" value="UniProtKB-KW"/>
</dbReference>
<evidence type="ECO:0000256" key="2">
    <source>
        <dbReference type="ARBA" id="ARBA00022540"/>
    </source>
</evidence>
<proteinExistence type="inferred from homology"/>
<dbReference type="VEuPathDB" id="FungiDB:P175DRAFT_0499243"/>
<name>A0A0F8U374_9EURO</name>
<feature type="region of interest" description="Disordered" evidence="4">
    <location>
        <begin position="45"/>
        <end position="66"/>
    </location>
</feature>
<evidence type="ECO:0000313" key="7">
    <source>
        <dbReference type="EMBL" id="KKK14169.1"/>
    </source>
</evidence>
<dbReference type="GO" id="GO:0070124">
    <property type="term" value="P:mitochondrial translational initiation"/>
    <property type="evidence" value="ECO:0007669"/>
    <property type="project" value="TreeGrafter"/>
</dbReference>
<dbReference type="InterPro" id="IPR036788">
    <property type="entry name" value="T_IF-3_C_sf"/>
</dbReference>
<dbReference type="GO" id="GO:0032790">
    <property type="term" value="P:ribosome disassembly"/>
    <property type="evidence" value="ECO:0007669"/>
    <property type="project" value="TreeGrafter"/>
</dbReference>
<evidence type="ECO:0000259" key="5">
    <source>
        <dbReference type="Pfam" id="PF00707"/>
    </source>
</evidence>
<evidence type="ECO:0000256" key="1">
    <source>
        <dbReference type="ARBA" id="ARBA00005439"/>
    </source>
</evidence>
<evidence type="ECO:0000256" key="4">
    <source>
        <dbReference type="SAM" id="MobiDB-lite"/>
    </source>
</evidence>
<evidence type="ECO:0000259" key="6">
    <source>
        <dbReference type="Pfam" id="PF05198"/>
    </source>
</evidence>
<keyword evidence="3" id="KW-0648">Protein biosynthesis</keyword>
<dbReference type="Proteomes" id="UP000034947">
    <property type="component" value="Unassembled WGS sequence"/>
</dbReference>
<dbReference type="GO" id="GO:0043022">
    <property type="term" value="F:ribosome binding"/>
    <property type="evidence" value="ECO:0007669"/>
    <property type="project" value="TreeGrafter"/>
</dbReference>
<feature type="domain" description="Translation initiation factor 3 C-terminal" evidence="5">
    <location>
        <begin position="142"/>
        <end position="215"/>
    </location>
</feature>
<dbReference type="OrthoDB" id="21573at2759"/>
<feature type="domain" description="Translation initiation factor 3 N-terminal" evidence="6">
    <location>
        <begin position="66"/>
        <end position="136"/>
    </location>
</feature>
<dbReference type="PANTHER" id="PTHR10938:SF0">
    <property type="entry name" value="TRANSLATION INITIATION FACTOR IF-3, MITOCHONDRIAL"/>
    <property type="match status" value="1"/>
</dbReference>
<reference evidence="7 8" key="1">
    <citation type="submission" date="2015-02" db="EMBL/GenBank/DDBJ databases">
        <title>Draft Genome Sequences of Two Closely-Related Aflatoxigenic Aspergillus Species Obtained from the Cote d'Ivoire.</title>
        <authorList>
            <person name="Moore G.G."/>
            <person name="Beltz S.B."/>
            <person name="Mack B.M."/>
        </authorList>
    </citation>
    <scope>NUCLEOTIDE SEQUENCE [LARGE SCALE GENOMIC DNA]</scope>
    <source>
        <strain evidence="7 8">SRRC1432</strain>
    </source>
</reference>
<evidence type="ECO:0008006" key="9">
    <source>
        <dbReference type="Google" id="ProtNLM"/>
    </source>
</evidence>
<dbReference type="InterPro" id="IPR019815">
    <property type="entry name" value="Translation_initiation_fac_3_C"/>
</dbReference>